<gene>
    <name evidence="7" type="ORF">HMPREF9498_01461</name>
</gene>
<evidence type="ECO:0000313" key="7">
    <source>
        <dbReference type="EMBL" id="EFM82898.1"/>
    </source>
</evidence>
<feature type="transmembrane region" description="Helical" evidence="5">
    <location>
        <begin position="295"/>
        <end position="312"/>
    </location>
</feature>
<dbReference type="EMBL" id="AEBR01000043">
    <property type="protein sequence ID" value="EFM82898.1"/>
    <property type="molecule type" value="Genomic_DNA"/>
</dbReference>
<dbReference type="InterPro" id="IPR049453">
    <property type="entry name" value="Memb_transporter_dom"/>
</dbReference>
<feature type="transmembrane region" description="Helical" evidence="5">
    <location>
        <begin position="161"/>
        <end position="178"/>
    </location>
</feature>
<dbReference type="HOGENOM" id="CLU_061124_0_0_9"/>
<feature type="transmembrane region" description="Helical" evidence="5">
    <location>
        <begin position="109"/>
        <end position="126"/>
    </location>
</feature>
<dbReference type="Proteomes" id="UP000004846">
    <property type="component" value="Unassembled WGS sequence"/>
</dbReference>
<dbReference type="Pfam" id="PF13515">
    <property type="entry name" value="FUSC_2"/>
    <property type="match status" value="1"/>
</dbReference>
<comment type="subcellular location">
    <subcellularLocation>
        <location evidence="1">Membrane</location>
        <topology evidence="1">Multi-pass membrane protein</topology>
    </subcellularLocation>
</comment>
<evidence type="ECO:0000256" key="4">
    <source>
        <dbReference type="ARBA" id="ARBA00023136"/>
    </source>
</evidence>
<dbReference type="GO" id="GO:0016020">
    <property type="term" value="C:membrane"/>
    <property type="evidence" value="ECO:0007669"/>
    <property type="project" value="UniProtKB-SubCell"/>
</dbReference>
<feature type="transmembrane region" description="Helical" evidence="5">
    <location>
        <begin position="255"/>
        <end position="288"/>
    </location>
</feature>
<feature type="transmembrane region" description="Helical" evidence="5">
    <location>
        <begin position="138"/>
        <end position="155"/>
    </location>
</feature>
<evidence type="ECO:0000256" key="1">
    <source>
        <dbReference type="ARBA" id="ARBA00004141"/>
    </source>
</evidence>
<reference evidence="7 8" key="1">
    <citation type="submission" date="2010-07" db="EMBL/GenBank/DDBJ databases">
        <authorList>
            <person name="Sid Ahmed O."/>
        </authorList>
    </citation>
    <scope>NUCLEOTIDE SEQUENCE [LARGE SCALE GENOMIC DNA]</scope>
    <source>
        <strain evidence="7 8">TX4248</strain>
    </source>
</reference>
<name>A0A125W6S8_ENTFL</name>
<keyword evidence="3 5" id="KW-1133">Transmembrane helix</keyword>
<organism evidence="7 8">
    <name type="scientific">Enterococcus faecalis TX4248</name>
    <dbReference type="NCBI Taxonomy" id="749495"/>
    <lineage>
        <taxon>Bacteria</taxon>
        <taxon>Bacillati</taxon>
        <taxon>Bacillota</taxon>
        <taxon>Bacilli</taxon>
        <taxon>Lactobacillales</taxon>
        <taxon>Enterococcaceae</taxon>
        <taxon>Enterococcus</taxon>
    </lineage>
</organism>
<evidence type="ECO:0000256" key="5">
    <source>
        <dbReference type="SAM" id="Phobius"/>
    </source>
</evidence>
<evidence type="ECO:0000259" key="6">
    <source>
        <dbReference type="Pfam" id="PF13515"/>
    </source>
</evidence>
<evidence type="ECO:0000256" key="2">
    <source>
        <dbReference type="ARBA" id="ARBA00022692"/>
    </source>
</evidence>
<feature type="domain" description="Integral membrane bound transporter" evidence="6">
    <location>
        <begin position="216"/>
        <end position="332"/>
    </location>
</feature>
<sequence>MTFYQLLQLDPFILKQKIHQADTKKQRRYFWRALLIRDILLVSFAILWVSTITFFFGKAVAPFSIVLFCLLLSIRFVSYGYREKQALLSLGIVLTILGVSPLISLISVSFLQLGLHFICLLALFFLTGKNPKMGNPGLYTFSYLYLVGTVHYQSFQQLEQTFFVLVFAYLLLAFVYHVKHKKLDQEITFIQMVTENGFFNQRNIWFGYYALGISLLLFIGTHLQIDRFMWATFASSSLFSGYDTFKLSERAKERIIGVVIGSLVSAILLFYIPTNLLGILGGLCLGLCTSYKSKTIFNCVGAIMAASMIFGLETSLYLRILLNMLGLAYGLLYHFVFVKTMSYCNRKEWLKLSE</sequence>
<feature type="transmembrane region" description="Helical" evidence="5">
    <location>
        <begin position="86"/>
        <end position="103"/>
    </location>
</feature>
<dbReference type="AlphaFoldDB" id="A0A125W6S8"/>
<accession>A0A125W6S8</accession>
<evidence type="ECO:0000256" key="3">
    <source>
        <dbReference type="ARBA" id="ARBA00022989"/>
    </source>
</evidence>
<comment type="caution">
    <text evidence="7">The sequence shown here is derived from an EMBL/GenBank/DDBJ whole genome shotgun (WGS) entry which is preliminary data.</text>
</comment>
<evidence type="ECO:0000313" key="8">
    <source>
        <dbReference type="Proteomes" id="UP000004846"/>
    </source>
</evidence>
<protein>
    <recommendedName>
        <fullName evidence="6">Integral membrane bound transporter domain-containing protein</fullName>
    </recommendedName>
</protein>
<proteinExistence type="predicted"/>
<keyword evidence="4 5" id="KW-0472">Membrane</keyword>
<feature type="transmembrane region" description="Helical" evidence="5">
    <location>
        <begin position="318"/>
        <end position="338"/>
    </location>
</feature>
<feature type="transmembrane region" description="Helical" evidence="5">
    <location>
        <begin position="55"/>
        <end position="74"/>
    </location>
</feature>
<dbReference type="RefSeq" id="WP_002356323.1">
    <property type="nucleotide sequence ID" value="NZ_GL454444.1"/>
</dbReference>
<keyword evidence="2 5" id="KW-0812">Transmembrane</keyword>
<feature type="transmembrane region" description="Helical" evidence="5">
    <location>
        <begin position="29"/>
        <end position="49"/>
    </location>
</feature>
<feature type="transmembrane region" description="Helical" evidence="5">
    <location>
        <begin position="206"/>
        <end position="225"/>
    </location>
</feature>